<gene>
    <name evidence="3" type="ordered locus">Glov_0428</name>
</gene>
<dbReference type="HOGENOM" id="CLU_737242_0_0_7"/>
<proteinExistence type="predicted"/>
<keyword evidence="2" id="KW-0732">Signal</keyword>
<dbReference type="Proteomes" id="UP000002420">
    <property type="component" value="Chromosome"/>
</dbReference>
<dbReference type="EMBL" id="CP001089">
    <property type="protein sequence ID" value="ACD94156.1"/>
    <property type="molecule type" value="Genomic_DNA"/>
</dbReference>
<name>B3E2A3_TRIL1</name>
<protein>
    <recommendedName>
        <fullName evidence="5">Lipoprotein</fullName>
    </recommendedName>
</protein>
<evidence type="ECO:0000256" key="1">
    <source>
        <dbReference type="SAM" id="MobiDB-lite"/>
    </source>
</evidence>
<dbReference type="AlphaFoldDB" id="B3E2A3"/>
<keyword evidence="4" id="KW-1185">Reference proteome</keyword>
<accession>B3E2A3</accession>
<organism evidence="3 4">
    <name type="scientific">Trichlorobacter lovleyi (strain ATCC BAA-1151 / DSM 17278 / SZ)</name>
    <name type="common">Geobacter lovleyi</name>
    <dbReference type="NCBI Taxonomy" id="398767"/>
    <lineage>
        <taxon>Bacteria</taxon>
        <taxon>Pseudomonadati</taxon>
        <taxon>Thermodesulfobacteriota</taxon>
        <taxon>Desulfuromonadia</taxon>
        <taxon>Geobacterales</taxon>
        <taxon>Geobacteraceae</taxon>
        <taxon>Trichlorobacter</taxon>
    </lineage>
</organism>
<feature type="region of interest" description="Disordered" evidence="1">
    <location>
        <begin position="351"/>
        <end position="375"/>
    </location>
</feature>
<dbReference type="PROSITE" id="PS51257">
    <property type="entry name" value="PROKAR_LIPOPROTEIN"/>
    <property type="match status" value="1"/>
</dbReference>
<evidence type="ECO:0008006" key="5">
    <source>
        <dbReference type="Google" id="ProtNLM"/>
    </source>
</evidence>
<feature type="signal peptide" evidence="2">
    <location>
        <begin position="1"/>
        <end position="24"/>
    </location>
</feature>
<reference evidence="3 4" key="1">
    <citation type="submission" date="2008-05" db="EMBL/GenBank/DDBJ databases">
        <title>Complete sequence of chromosome of Geobacter lovleyi SZ.</title>
        <authorList>
            <consortium name="US DOE Joint Genome Institute"/>
            <person name="Lucas S."/>
            <person name="Copeland A."/>
            <person name="Lapidus A."/>
            <person name="Glavina del Rio T."/>
            <person name="Dalin E."/>
            <person name="Tice H."/>
            <person name="Bruce D."/>
            <person name="Goodwin L."/>
            <person name="Pitluck S."/>
            <person name="Chertkov O."/>
            <person name="Meincke L."/>
            <person name="Brettin T."/>
            <person name="Detter J.C."/>
            <person name="Han C."/>
            <person name="Tapia R."/>
            <person name="Kuske C.R."/>
            <person name="Schmutz J."/>
            <person name="Larimer F."/>
            <person name="Land M."/>
            <person name="Hauser L."/>
            <person name="Kyrpides N."/>
            <person name="Mikhailova N."/>
            <person name="Sung Y."/>
            <person name="Fletcher K.E."/>
            <person name="Ritalahti K.M."/>
            <person name="Loeffler F.E."/>
            <person name="Richardson P."/>
        </authorList>
    </citation>
    <scope>NUCLEOTIDE SEQUENCE [LARGE SCALE GENOMIC DNA]</scope>
    <source>
        <strain evidence="4">ATCC BAA-1151 / DSM 17278 / SZ</strain>
    </source>
</reference>
<feature type="chain" id="PRO_5002787473" description="Lipoprotein" evidence="2">
    <location>
        <begin position="25"/>
        <end position="375"/>
    </location>
</feature>
<sequence>MSMRSCIPAVLSLFSLLVAGCTHTLPPHQEVNQALQKTLNSSGYNYTSKSSITNLAVPVKDLKTAASKQQYLEKSLEMARGLSIIADGAIDMKNKKSEVLYNLHYDQDNVEVSIKVPLLFDYTTQTLYVGTTLFNTIFPMAPGNKGKLIRIDLNDLLKLTGEKSDKLKNLLGKKYFDSVNEGLKQGVLKGFAGLKDERFSDQPLTGDDKAAGLVRHITVRLNHEESVTLLLTIADTLIQRLYQDGVLSKEEYGTLMILTDKQKVDTYLATFSMAVTLDIGLASTGQISRIESRFTVAGKDNRYQVGVANISRFSRYDDPLFTIRPELTGTVDHKEILESILAARAAQKAEAEAKKAKEPKEAEPEAPKEEKKIAE</sequence>
<evidence type="ECO:0000256" key="2">
    <source>
        <dbReference type="SAM" id="SignalP"/>
    </source>
</evidence>
<dbReference type="STRING" id="398767.Glov_0428"/>
<evidence type="ECO:0000313" key="3">
    <source>
        <dbReference type="EMBL" id="ACD94156.1"/>
    </source>
</evidence>
<evidence type="ECO:0000313" key="4">
    <source>
        <dbReference type="Proteomes" id="UP000002420"/>
    </source>
</evidence>
<dbReference type="KEGG" id="glo:Glov_0428"/>